<sequence>MTTYAQRNQPTSLKERIAALNAGAATQSRAVSPTPGIPVNPQGSLRSKVAQFEQKGPVPAPKTSFGSAAPIPGGPLEPQLTGKSAAPGLGPPPRGAKGTRSVSAPFASEPEVPKPPPPPSSTSTSTSISPAPSPPETPPKLAKDLRQRSTSFAAALDRARHAEQKAKQREARERSRVTPNHTGTSQGIAPQHTGSSGPMLTPMHTGGSTISWLVPMNTGGNTGSMLSPHVTGGSSFSHPEGAITEDPEEMHQQPVKPPLTIGGDQAPEGATPASPKANGILPSLSTAELPIPTSTSSPADDTSSPKVPNPPPPDTRTAPTSRQEKRESQTQYIQV</sequence>
<evidence type="ECO:0000256" key="1">
    <source>
        <dbReference type="SAM" id="MobiDB-lite"/>
    </source>
</evidence>
<dbReference type="KEGG" id="scm:SCHCO_02608590"/>
<keyword evidence="3" id="KW-1185">Reference proteome</keyword>
<dbReference type="AlphaFoldDB" id="D8PUG7"/>
<dbReference type="OrthoDB" id="3237291at2759"/>
<gene>
    <name evidence="2" type="ORF">SCHCODRAFT_84355</name>
</gene>
<feature type="compositionally biased region" description="Polar residues" evidence="1">
    <location>
        <begin position="177"/>
        <end position="198"/>
    </location>
</feature>
<dbReference type="InParanoid" id="D8PUG7"/>
<dbReference type="EMBL" id="GL377303">
    <property type="protein sequence ID" value="EFJ00717.1"/>
    <property type="molecule type" value="Genomic_DNA"/>
</dbReference>
<organism evidence="3">
    <name type="scientific">Schizophyllum commune (strain H4-8 / FGSC 9210)</name>
    <name type="common">Split gill fungus</name>
    <dbReference type="NCBI Taxonomy" id="578458"/>
    <lineage>
        <taxon>Eukaryota</taxon>
        <taxon>Fungi</taxon>
        <taxon>Dikarya</taxon>
        <taxon>Basidiomycota</taxon>
        <taxon>Agaricomycotina</taxon>
        <taxon>Agaricomycetes</taxon>
        <taxon>Agaricomycetidae</taxon>
        <taxon>Agaricales</taxon>
        <taxon>Schizophyllaceae</taxon>
        <taxon>Schizophyllum</taxon>
    </lineage>
</organism>
<feature type="non-terminal residue" evidence="2">
    <location>
        <position position="335"/>
    </location>
</feature>
<name>D8PUG7_SCHCM</name>
<feature type="compositionally biased region" description="Basic and acidic residues" evidence="1">
    <location>
        <begin position="157"/>
        <end position="176"/>
    </location>
</feature>
<protein>
    <submittedName>
        <fullName evidence="2">Expressed protein</fullName>
    </submittedName>
</protein>
<dbReference type="VEuPathDB" id="FungiDB:SCHCODRAFT_02608590"/>
<dbReference type="OMA" id="YCYPAST"/>
<dbReference type="Proteomes" id="UP000007431">
    <property type="component" value="Unassembled WGS sequence"/>
</dbReference>
<feature type="compositionally biased region" description="Low complexity" evidence="1">
    <location>
        <begin position="292"/>
        <end position="306"/>
    </location>
</feature>
<evidence type="ECO:0000313" key="2">
    <source>
        <dbReference type="EMBL" id="EFJ00717.1"/>
    </source>
</evidence>
<evidence type="ECO:0000313" key="3">
    <source>
        <dbReference type="Proteomes" id="UP000007431"/>
    </source>
</evidence>
<proteinExistence type="predicted"/>
<reference evidence="2 3" key="1">
    <citation type="journal article" date="2010" name="Nat. Biotechnol.">
        <title>Genome sequence of the model mushroom Schizophyllum commune.</title>
        <authorList>
            <person name="Ohm R.A."/>
            <person name="de Jong J.F."/>
            <person name="Lugones L.G."/>
            <person name="Aerts A."/>
            <person name="Kothe E."/>
            <person name="Stajich J.E."/>
            <person name="de Vries R.P."/>
            <person name="Record E."/>
            <person name="Levasseur A."/>
            <person name="Baker S.E."/>
            <person name="Bartholomew K.A."/>
            <person name="Coutinho P.M."/>
            <person name="Erdmann S."/>
            <person name="Fowler T.J."/>
            <person name="Gathman A.C."/>
            <person name="Lombard V."/>
            <person name="Henrissat B."/>
            <person name="Knabe N."/>
            <person name="Kuees U."/>
            <person name="Lilly W.W."/>
            <person name="Lindquist E."/>
            <person name="Lucas S."/>
            <person name="Magnuson J.K."/>
            <person name="Piumi F."/>
            <person name="Raudaskoski M."/>
            <person name="Salamov A."/>
            <person name="Schmutz J."/>
            <person name="Schwarze F.W.M.R."/>
            <person name="vanKuyk P.A."/>
            <person name="Horton J.S."/>
            <person name="Grigoriev I.V."/>
            <person name="Woesten H.A.B."/>
        </authorList>
    </citation>
    <scope>NUCLEOTIDE SEQUENCE [LARGE SCALE GENOMIC DNA]</scope>
    <source>
        <strain evidence="3">H4-8 / FGSC 9210</strain>
    </source>
</reference>
<feature type="compositionally biased region" description="Low complexity" evidence="1">
    <location>
        <begin position="121"/>
        <end position="130"/>
    </location>
</feature>
<accession>D8PUG7</accession>
<dbReference type="HOGENOM" id="CLU_830445_0_0_1"/>
<feature type="region of interest" description="Disordered" evidence="1">
    <location>
        <begin position="23"/>
        <end position="335"/>
    </location>
</feature>
<dbReference type="GeneID" id="9587193"/>